<accession>A0A8S5NED3</accession>
<organism evidence="1">
    <name type="scientific">Siphoviridae sp. ct9JD14</name>
    <dbReference type="NCBI Taxonomy" id="2826175"/>
    <lineage>
        <taxon>Viruses</taxon>
        <taxon>Duplodnaviria</taxon>
        <taxon>Heunggongvirae</taxon>
        <taxon>Uroviricota</taxon>
        <taxon>Caudoviricetes</taxon>
    </lineage>
</organism>
<dbReference type="EMBL" id="BK015141">
    <property type="protein sequence ID" value="DAD92626.1"/>
    <property type="molecule type" value="Genomic_DNA"/>
</dbReference>
<proteinExistence type="predicted"/>
<protein>
    <submittedName>
        <fullName evidence="1">Uncharacterized protein</fullName>
    </submittedName>
</protein>
<name>A0A8S5NED3_9CAUD</name>
<sequence>MTKLEYDSLQMALSALLDKERIYRKRISGSEQDGYKMGVRACKSALSNFNPNGKDKRGEIHE</sequence>
<reference evidence="1" key="1">
    <citation type="journal article" date="2021" name="Proc. Natl. Acad. Sci. U.S.A.">
        <title>A Catalog of Tens of Thousands of Viruses from Human Metagenomes Reveals Hidden Associations with Chronic Diseases.</title>
        <authorList>
            <person name="Tisza M.J."/>
            <person name="Buck C.B."/>
        </authorList>
    </citation>
    <scope>NUCLEOTIDE SEQUENCE</scope>
    <source>
        <strain evidence="1">Ct9JD14</strain>
    </source>
</reference>
<evidence type="ECO:0000313" key="1">
    <source>
        <dbReference type="EMBL" id="DAD92626.1"/>
    </source>
</evidence>